<feature type="domain" description="PucR-like N-terminal" evidence="2">
    <location>
        <begin position="11"/>
        <end position="175"/>
    </location>
</feature>
<dbReference type="RefSeq" id="WP_344428845.1">
    <property type="nucleotide sequence ID" value="NZ_BAAANN010000037.1"/>
</dbReference>
<sequence length="394" mass="42999">MTGRRSGDLLASLPRELARVLHPHAETISRAIVDEVRRTVPAYARSANSVTTGNVVETVGLAVRHCIDRIGDPRHADRDWFALFRQRGRLEFGEGRTLDALQTAAMIGGRVAWRYISAALNRGGFGLADAATTAEAIFAYVDELSASALEGYHEARTQGVDVAAQRRHQLLELIVSAPDTSKLTIAGLAEAAAWPVPEQFAVIALRRSADARLPADRLPPSALATVDSAEPCLLSTDPVADLSAFDGQWENWRAAVSPPVALDEAPAALRTARRALALLGDGPVIWCQDHLATLWLLSEGFLADELAKRSLDPFDTLTGKQRERLSETLLAWLETRGGAPEVAKRLDVHPQTVRARLHQLEGLFGDRLRNPDSRLDMQLALRAKQLSDQLTHPN</sequence>
<gene>
    <name evidence="3" type="ORF">GCM10009754_69410</name>
</gene>
<organism evidence="3 4">
    <name type="scientific">Amycolatopsis minnesotensis</name>
    <dbReference type="NCBI Taxonomy" id="337894"/>
    <lineage>
        <taxon>Bacteria</taxon>
        <taxon>Bacillati</taxon>
        <taxon>Actinomycetota</taxon>
        <taxon>Actinomycetes</taxon>
        <taxon>Pseudonocardiales</taxon>
        <taxon>Pseudonocardiaceae</taxon>
        <taxon>Amycolatopsis</taxon>
    </lineage>
</organism>
<dbReference type="InterPro" id="IPR058663">
    <property type="entry name" value="PucR-like_N"/>
</dbReference>
<dbReference type="InterPro" id="IPR051448">
    <property type="entry name" value="CdaR-like_regulators"/>
</dbReference>
<dbReference type="InterPro" id="IPR025736">
    <property type="entry name" value="PucR_C-HTH_dom"/>
</dbReference>
<reference evidence="3 4" key="1">
    <citation type="journal article" date="2019" name="Int. J. Syst. Evol. Microbiol.">
        <title>The Global Catalogue of Microorganisms (GCM) 10K type strain sequencing project: providing services to taxonomists for standard genome sequencing and annotation.</title>
        <authorList>
            <consortium name="The Broad Institute Genomics Platform"/>
            <consortium name="The Broad Institute Genome Sequencing Center for Infectious Disease"/>
            <person name="Wu L."/>
            <person name="Ma J."/>
        </authorList>
    </citation>
    <scope>NUCLEOTIDE SEQUENCE [LARGE SCALE GENOMIC DNA]</scope>
    <source>
        <strain evidence="3 4">JCM 14545</strain>
    </source>
</reference>
<keyword evidence="4" id="KW-1185">Reference proteome</keyword>
<evidence type="ECO:0000313" key="4">
    <source>
        <dbReference type="Proteomes" id="UP001501116"/>
    </source>
</evidence>
<evidence type="ECO:0000259" key="1">
    <source>
        <dbReference type="Pfam" id="PF13556"/>
    </source>
</evidence>
<dbReference type="PANTHER" id="PTHR33744">
    <property type="entry name" value="CARBOHYDRATE DIACID REGULATOR"/>
    <property type="match status" value="1"/>
</dbReference>
<dbReference type="Pfam" id="PF25906">
    <property type="entry name" value="PucR-like_N"/>
    <property type="match status" value="1"/>
</dbReference>
<dbReference type="PANTHER" id="PTHR33744:SF1">
    <property type="entry name" value="DNA-BINDING TRANSCRIPTIONAL ACTIVATOR ADER"/>
    <property type="match status" value="1"/>
</dbReference>
<protein>
    <submittedName>
        <fullName evidence="3">PucR family transcriptional regulator</fullName>
    </submittedName>
</protein>
<comment type="caution">
    <text evidence="3">The sequence shown here is derived from an EMBL/GenBank/DDBJ whole genome shotgun (WGS) entry which is preliminary data.</text>
</comment>
<proteinExistence type="predicted"/>
<feature type="domain" description="PucR C-terminal helix-turn-helix" evidence="1">
    <location>
        <begin position="325"/>
        <end position="383"/>
    </location>
</feature>
<dbReference type="InterPro" id="IPR042070">
    <property type="entry name" value="PucR_C-HTH_sf"/>
</dbReference>
<dbReference type="Gene3D" id="1.10.10.2840">
    <property type="entry name" value="PucR C-terminal helix-turn-helix domain"/>
    <property type="match status" value="1"/>
</dbReference>
<dbReference type="EMBL" id="BAAANN010000037">
    <property type="protein sequence ID" value="GAA1982577.1"/>
    <property type="molecule type" value="Genomic_DNA"/>
</dbReference>
<evidence type="ECO:0000313" key="3">
    <source>
        <dbReference type="EMBL" id="GAA1982577.1"/>
    </source>
</evidence>
<dbReference type="Proteomes" id="UP001501116">
    <property type="component" value="Unassembled WGS sequence"/>
</dbReference>
<evidence type="ECO:0000259" key="2">
    <source>
        <dbReference type="Pfam" id="PF25906"/>
    </source>
</evidence>
<name>A0ABN2S9A6_9PSEU</name>
<dbReference type="Pfam" id="PF13556">
    <property type="entry name" value="HTH_30"/>
    <property type="match status" value="1"/>
</dbReference>
<accession>A0ABN2S9A6</accession>